<feature type="compositionally biased region" description="Basic and acidic residues" evidence="1">
    <location>
        <begin position="736"/>
        <end position="748"/>
    </location>
</feature>
<dbReference type="PANTHER" id="PTHR31973:SF189">
    <property type="entry name" value="TRANSPOSASE, MUDR, PLANT, MULE TRANSPOSASE DOMAIN PROTEIN-RELATED"/>
    <property type="match status" value="1"/>
</dbReference>
<comment type="caution">
    <text evidence="2">The sequence shown here is derived from an EMBL/GenBank/DDBJ whole genome shotgun (WGS) entry which is preliminary data.</text>
</comment>
<protein>
    <submittedName>
        <fullName evidence="2">Chloramphenicol acetyltransferase-like domain-containing protein</fullName>
    </submittedName>
</protein>
<gene>
    <name evidence="2" type="ORF">Tci_038513</name>
</gene>
<evidence type="ECO:0000256" key="1">
    <source>
        <dbReference type="SAM" id="MobiDB-lite"/>
    </source>
</evidence>
<feature type="compositionally biased region" description="Basic and acidic residues" evidence="1">
    <location>
        <begin position="687"/>
        <end position="721"/>
    </location>
</feature>
<dbReference type="PANTHER" id="PTHR31973">
    <property type="entry name" value="POLYPROTEIN, PUTATIVE-RELATED"/>
    <property type="match status" value="1"/>
</dbReference>
<evidence type="ECO:0000313" key="2">
    <source>
        <dbReference type="EMBL" id="GEU66535.1"/>
    </source>
</evidence>
<dbReference type="GO" id="GO:0016740">
    <property type="term" value="F:transferase activity"/>
    <property type="evidence" value="ECO:0007669"/>
    <property type="project" value="UniProtKB-KW"/>
</dbReference>
<reference evidence="2" key="1">
    <citation type="journal article" date="2019" name="Sci. Rep.">
        <title>Draft genome of Tanacetum cinerariifolium, the natural source of mosquito coil.</title>
        <authorList>
            <person name="Yamashiro T."/>
            <person name="Shiraishi A."/>
            <person name="Satake H."/>
            <person name="Nakayama K."/>
        </authorList>
    </citation>
    <scope>NUCLEOTIDE SEQUENCE</scope>
</reference>
<dbReference type="AlphaFoldDB" id="A0A6L2M2E0"/>
<name>A0A6L2M2E0_TANCI</name>
<feature type="region of interest" description="Disordered" evidence="1">
    <location>
        <begin position="48"/>
        <end position="72"/>
    </location>
</feature>
<feature type="compositionally biased region" description="Polar residues" evidence="1">
    <location>
        <begin position="639"/>
        <end position="648"/>
    </location>
</feature>
<keyword evidence="2" id="KW-0808">Transferase</keyword>
<feature type="region of interest" description="Disordered" evidence="1">
    <location>
        <begin position="687"/>
        <end position="755"/>
    </location>
</feature>
<proteinExistence type="predicted"/>
<organism evidence="2">
    <name type="scientific">Tanacetum cinerariifolium</name>
    <name type="common">Dalmatian daisy</name>
    <name type="synonym">Chrysanthemum cinerariifolium</name>
    <dbReference type="NCBI Taxonomy" id="118510"/>
    <lineage>
        <taxon>Eukaryota</taxon>
        <taxon>Viridiplantae</taxon>
        <taxon>Streptophyta</taxon>
        <taxon>Embryophyta</taxon>
        <taxon>Tracheophyta</taxon>
        <taxon>Spermatophyta</taxon>
        <taxon>Magnoliopsida</taxon>
        <taxon>eudicotyledons</taxon>
        <taxon>Gunneridae</taxon>
        <taxon>Pentapetalae</taxon>
        <taxon>asterids</taxon>
        <taxon>campanulids</taxon>
        <taxon>Asterales</taxon>
        <taxon>Asteraceae</taxon>
        <taxon>Asteroideae</taxon>
        <taxon>Anthemideae</taxon>
        <taxon>Anthemidinae</taxon>
        <taxon>Tanacetum</taxon>
    </lineage>
</organism>
<feature type="region of interest" description="Disordered" evidence="1">
    <location>
        <begin position="638"/>
        <end position="674"/>
    </location>
</feature>
<accession>A0A6L2M2E0</accession>
<sequence>MQPILGMKYDHLEQLKLTSANYRVAGGYQLWNGQVTFKLDKVKTKSNQKNFGEGTSRDGEGSSRQCETPLESGKVKEKTVSPKWTKSNISVDKQAKGKPICELRLWVSWIDSENSFQIKSLKAEHRCARNYNLGSLVTYKWIAHQFAKEIIADPFITLSKMKAVIREKFLINVSLGQCKRAKQKALFDFEGALIEHYGRDANNQMYLIAWAVVRVENNPNCSWFLSLLQEDLELGHGAGLTIISDSHNGLLDVVSDWLPNAKHRKLVHMNNKSMQLEERITPFIKKRLEILKEQQRLWTVISSGFQELEVRRGNESYGVNIHHKKCMCRLWELSAEGDLRKFSDIETWYAIEDCTQYDKKCSNPTSTIFDETIANPNAQIVGDDMVRIQVLRCMAYVNYDEHVDSLSTMDNEVGVTSHESTIQTLPLFEEYTPHVTYPEEVKKTLGTMIEPQPQPLPNCPPLDASIGTEKGLKPPIKPQSPDSFWTRVLDNLTIHTPPSYLVASFHLRDLYCYYRPCIDDPKKHYAFKPDLLGHSGSLRVDFLNLDMIDNDWRLESKEIYFLGRELNSPIWPKEVEKVWIKETHQLEHIIQQPIFQHETLLTTMVIFDDKKLALENQLLFVSPLICLGKHDCVERIPSGDQTEGTLISASRDEEDQSIGGRGAGRVGRGKEGEEGVEMVVGEQEKLAEDEIKDNREHEYMEHLLVKDEEKRTAEDKSRQDEFDQEALKLTLEEEDRFQNQDQERLREEQEFEWSQ</sequence>
<dbReference type="EMBL" id="BKCJ010005401">
    <property type="protein sequence ID" value="GEU66535.1"/>
    <property type="molecule type" value="Genomic_DNA"/>
</dbReference>